<dbReference type="EMBL" id="JXRP01000020">
    <property type="protein sequence ID" value="KIL43833.1"/>
    <property type="molecule type" value="Genomic_DNA"/>
</dbReference>
<dbReference type="PATRIC" id="fig|889306.3.peg.3673"/>
<sequence>MLRRLFLFILLLVGVFISRPMWEGYLNDYVDLSFMDSISSSVDSVKENPAVIVAIDTAQDTLHSLFVQIDQAIEQTPVLQTQESEEIERPDLSPPTDQTFSVYNIQVGDSKEHVEQQLGEPVRQSQNEYGVDWYTYHENYQNFMMVSYDEGNLVNGLYTNQELISSSVGIELNSSKEAVREQLGEPLTGIRKGMIVYQIQSNEEYDVYQLDGSYATIFYDIHEENSVTALQIISEELEKNKNHLYAEESRALKEGFEYQLFDFTNASRVNHGLPILNWDDHVRETAREHSLDMAENLYFDHTNLEGQSPFDRMEEDGVRFTVAGENLAYGQSSSIFAHEGLMNSLGHRENILKSDFRFLGIGVAFNAESQPYYTENFYNQ</sequence>
<evidence type="ECO:0000259" key="2">
    <source>
        <dbReference type="Pfam" id="PF14504"/>
    </source>
</evidence>
<evidence type="ECO:0000313" key="3">
    <source>
        <dbReference type="EMBL" id="KIL43833.1"/>
    </source>
</evidence>
<name>A0A0C2VIK0_9BACL</name>
<dbReference type="AlphaFoldDB" id="A0A0C2VIK0"/>
<dbReference type="Proteomes" id="UP000031938">
    <property type="component" value="Unassembled WGS sequence"/>
</dbReference>
<feature type="domain" description="SCP" evidence="1">
    <location>
        <begin position="262"/>
        <end position="374"/>
    </location>
</feature>
<gene>
    <name evidence="3" type="ORF">KP78_36570</name>
</gene>
<dbReference type="InterPro" id="IPR014044">
    <property type="entry name" value="CAP_dom"/>
</dbReference>
<dbReference type="InterPro" id="IPR035940">
    <property type="entry name" value="CAP_sf"/>
</dbReference>
<dbReference type="PANTHER" id="PTHR31157:SF1">
    <property type="entry name" value="SCP DOMAIN-CONTAINING PROTEIN"/>
    <property type="match status" value="1"/>
</dbReference>
<keyword evidence="4" id="KW-1185">Reference proteome</keyword>
<dbReference type="OrthoDB" id="9783944at2"/>
<feature type="domain" description="CAP-associated" evidence="2">
    <location>
        <begin position="108"/>
        <end position="242"/>
    </location>
</feature>
<protein>
    <recommendedName>
        <fullName evidence="5">Serine protease</fullName>
    </recommendedName>
</protein>
<dbReference type="Gene3D" id="3.40.33.10">
    <property type="entry name" value="CAP"/>
    <property type="match status" value="1"/>
</dbReference>
<dbReference type="CDD" id="cd05379">
    <property type="entry name" value="CAP_bacterial"/>
    <property type="match status" value="1"/>
</dbReference>
<reference evidence="3 4" key="1">
    <citation type="submission" date="2015-01" db="EMBL/GenBank/DDBJ databases">
        <title>Genome sequencing of Jeotgalibacillus soli.</title>
        <authorList>
            <person name="Goh K.M."/>
            <person name="Chan K.-G."/>
            <person name="Yaakop A.S."/>
            <person name="Ee R."/>
            <person name="Gan H.M."/>
            <person name="Chan C.S."/>
        </authorList>
    </citation>
    <scope>NUCLEOTIDE SEQUENCE [LARGE SCALE GENOMIC DNA]</scope>
    <source>
        <strain evidence="3 4">P9</strain>
    </source>
</reference>
<dbReference type="Pfam" id="PF14504">
    <property type="entry name" value="CAP_assoc_N"/>
    <property type="match status" value="1"/>
</dbReference>
<dbReference type="PANTHER" id="PTHR31157">
    <property type="entry name" value="SCP DOMAIN-CONTAINING PROTEIN"/>
    <property type="match status" value="1"/>
</dbReference>
<evidence type="ECO:0008006" key="5">
    <source>
        <dbReference type="Google" id="ProtNLM"/>
    </source>
</evidence>
<evidence type="ECO:0000259" key="1">
    <source>
        <dbReference type="Pfam" id="PF00188"/>
    </source>
</evidence>
<proteinExistence type="predicted"/>
<evidence type="ECO:0000313" key="4">
    <source>
        <dbReference type="Proteomes" id="UP000031938"/>
    </source>
</evidence>
<dbReference type="SUPFAM" id="SSF55797">
    <property type="entry name" value="PR-1-like"/>
    <property type="match status" value="1"/>
</dbReference>
<accession>A0A0C2VIK0</accession>
<dbReference type="STRING" id="889306.KP78_36570"/>
<dbReference type="RefSeq" id="WP_084220137.1">
    <property type="nucleotide sequence ID" value="NZ_JXRP01000020.1"/>
</dbReference>
<dbReference type="Pfam" id="PF00188">
    <property type="entry name" value="CAP"/>
    <property type="match status" value="1"/>
</dbReference>
<comment type="caution">
    <text evidence="3">The sequence shown here is derived from an EMBL/GenBank/DDBJ whole genome shotgun (WGS) entry which is preliminary data.</text>
</comment>
<dbReference type="InterPro" id="IPR029410">
    <property type="entry name" value="CAP_assoc"/>
</dbReference>
<organism evidence="3 4">
    <name type="scientific">Jeotgalibacillus soli</name>
    <dbReference type="NCBI Taxonomy" id="889306"/>
    <lineage>
        <taxon>Bacteria</taxon>
        <taxon>Bacillati</taxon>
        <taxon>Bacillota</taxon>
        <taxon>Bacilli</taxon>
        <taxon>Bacillales</taxon>
        <taxon>Caryophanaceae</taxon>
        <taxon>Jeotgalibacillus</taxon>
    </lineage>
</organism>